<keyword evidence="3" id="KW-1185">Reference proteome</keyword>
<protein>
    <submittedName>
        <fullName evidence="2">Uncharacterized protein</fullName>
    </submittedName>
</protein>
<accession>A6GK40</accession>
<comment type="caution">
    <text evidence="2">The sequence shown here is derived from an EMBL/GenBank/DDBJ whole genome shotgun (WGS) entry which is preliminary data.</text>
</comment>
<dbReference type="STRING" id="391625.PPSIR1_15480"/>
<organism evidence="2 3">
    <name type="scientific">Plesiocystis pacifica SIR-1</name>
    <dbReference type="NCBI Taxonomy" id="391625"/>
    <lineage>
        <taxon>Bacteria</taxon>
        <taxon>Pseudomonadati</taxon>
        <taxon>Myxococcota</taxon>
        <taxon>Polyangia</taxon>
        <taxon>Nannocystales</taxon>
        <taxon>Nannocystaceae</taxon>
        <taxon>Plesiocystis</taxon>
    </lineage>
</organism>
<feature type="region of interest" description="Disordered" evidence="1">
    <location>
        <begin position="111"/>
        <end position="150"/>
    </location>
</feature>
<name>A6GK40_9BACT</name>
<evidence type="ECO:0000313" key="2">
    <source>
        <dbReference type="EMBL" id="EDM73768.1"/>
    </source>
</evidence>
<gene>
    <name evidence="2" type="ORF">PPSIR1_15480</name>
</gene>
<dbReference type="Proteomes" id="UP000005801">
    <property type="component" value="Unassembled WGS sequence"/>
</dbReference>
<evidence type="ECO:0000313" key="3">
    <source>
        <dbReference type="Proteomes" id="UP000005801"/>
    </source>
</evidence>
<evidence type="ECO:0000256" key="1">
    <source>
        <dbReference type="SAM" id="MobiDB-lite"/>
    </source>
</evidence>
<reference evidence="2 3" key="1">
    <citation type="submission" date="2007-06" db="EMBL/GenBank/DDBJ databases">
        <authorList>
            <person name="Shimkets L."/>
            <person name="Ferriera S."/>
            <person name="Johnson J."/>
            <person name="Kravitz S."/>
            <person name="Beeson K."/>
            <person name="Sutton G."/>
            <person name="Rogers Y.-H."/>
            <person name="Friedman R."/>
            <person name="Frazier M."/>
            <person name="Venter J.C."/>
        </authorList>
    </citation>
    <scope>NUCLEOTIDE SEQUENCE [LARGE SCALE GENOMIC DNA]</scope>
    <source>
        <strain evidence="2 3">SIR-1</strain>
    </source>
</reference>
<dbReference type="AlphaFoldDB" id="A6GK40"/>
<sequence length="150" mass="17357">MVCETGTVSVDDRPRCRSHREAALLSRMCAKAQVEFTEWECARLLTEFKRNLTAAQWKALREDPKIVGPEDALQALIVFGFENRRLKRMRLRGRGRDRIWKEEGQKARLRSLMRDESRGVSKAGGTARERSEPSRRGSAKTRTRRSTKPR</sequence>
<proteinExistence type="predicted"/>
<dbReference type="EMBL" id="ABCS01000178">
    <property type="protein sequence ID" value="EDM73768.1"/>
    <property type="molecule type" value="Genomic_DNA"/>
</dbReference>
<feature type="compositionally biased region" description="Basic residues" evidence="1">
    <location>
        <begin position="137"/>
        <end position="150"/>
    </location>
</feature>